<evidence type="ECO:0000313" key="2">
    <source>
        <dbReference type="Proteomes" id="UP000004995"/>
    </source>
</evidence>
<organism evidence="1 2">
    <name type="scientific">Setaria italica</name>
    <name type="common">Foxtail millet</name>
    <name type="synonym">Panicum italicum</name>
    <dbReference type="NCBI Taxonomy" id="4555"/>
    <lineage>
        <taxon>Eukaryota</taxon>
        <taxon>Viridiplantae</taxon>
        <taxon>Streptophyta</taxon>
        <taxon>Embryophyta</taxon>
        <taxon>Tracheophyta</taxon>
        <taxon>Spermatophyta</taxon>
        <taxon>Magnoliopsida</taxon>
        <taxon>Liliopsida</taxon>
        <taxon>Poales</taxon>
        <taxon>Poaceae</taxon>
        <taxon>PACMAD clade</taxon>
        <taxon>Panicoideae</taxon>
        <taxon>Panicodae</taxon>
        <taxon>Paniceae</taxon>
        <taxon>Cenchrinae</taxon>
        <taxon>Setaria</taxon>
    </lineage>
</organism>
<protein>
    <recommendedName>
        <fullName evidence="3">F-box domain-containing protein</fullName>
    </recommendedName>
</protein>
<name>K3ZE98_SETIT</name>
<dbReference type="STRING" id="4555.K3ZE98"/>
<evidence type="ECO:0000313" key="1">
    <source>
        <dbReference type="EnsemblPlants" id="KQL16148"/>
    </source>
</evidence>
<evidence type="ECO:0008006" key="3">
    <source>
        <dbReference type="Google" id="ProtNLM"/>
    </source>
</evidence>
<dbReference type="HOGENOM" id="CLU_1613641_0_0_1"/>
<dbReference type="InParanoid" id="K3ZE98"/>
<proteinExistence type="predicted"/>
<reference evidence="2" key="1">
    <citation type="journal article" date="2012" name="Nat. Biotechnol.">
        <title>Reference genome sequence of the model plant Setaria.</title>
        <authorList>
            <person name="Bennetzen J.L."/>
            <person name="Schmutz J."/>
            <person name="Wang H."/>
            <person name="Percifield R."/>
            <person name="Hawkins J."/>
            <person name="Pontaroli A.C."/>
            <person name="Estep M."/>
            <person name="Feng L."/>
            <person name="Vaughn J.N."/>
            <person name="Grimwood J."/>
            <person name="Jenkins J."/>
            <person name="Barry K."/>
            <person name="Lindquist E."/>
            <person name="Hellsten U."/>
            <person name="Deshpande S."/>
            <person name="Wang X."/>
            <person name="Wu X."/>
            <person name="Mitros T."/>
            <person name="Triplett J."/>
            <person name="Yang X."/>
            <person name="Ye C.Y."/>
            <person name="Mauro-Herrera M."/>
            <person name="Wang L."/>
            <person name="Li P."/>
            <person name="Sharma M."/>
            <person name="Sharma R."/>
            <person name="Ronald P.C."/>
            <person name="Panaud O."/>
            <person name="Kellogg E.A."/>
            <person name="Brutnell T.P."/>
            <person name="Doust A.N."/>
            <person name="Tuskan G.A."/>
            <person name="Rokhsar D."/>
            <person name="Devos K.M."/>
        </authorList>
    </citation>
    <scope>NUCLEOTIDE SEQUENCE [LARGE SCALE GENOMIC DNA]</scope>
    <source>
        <strain evidence="2">cv. Yugu1</strain>
    </source>
</reference>
<keyword evidence="2" id="KW-1185">Reference proteome</keyword>
<accession>K3ZE98</accession>
<dbReference type="EMBL" id="AGNK02001865">
    <property type="status" value="NOT_ANNOTATED_CDS"/>
    <property type="molecule type" value="Genomic_DNA"/>
</dbReference>
<dbReference type="OMA" id="KCDRGTK"/>
<dbReference type="EnsemblPlants" id="KQL16148">
    <property type="protein sequence ID" value="KQL16148"/>
    <property type="gene ID" value="SETIT_024891mg"/>
</dbReference>
<sequence>MRLSKRTALLPQLLASIAKAVGEDRTTNLPEELLTLIFDLLSSDDPHATTSHTVPGHRSSPTPCLLSRFPTISKLALKCDRGTKSVGYLALTLITNRLGPSGLRRLKLHSLHTMTDDGVAMLTTMAANLQMLSVGSCTFEPRELRLSLLLPLARGALHQAPPQPR</sequence>
<dbReference type="AlphaFoldDB" id="K3ZE98"/>
<reference evidence="1" key="2">
    <citation type="submission" date="2018-08" db="UniProtKB">
        <authorList>
            <consortium name="EnsemblPlants"/>
        </authorList>
    </citation>
    <scope>IDENTIFICATION</scope>
    <source>
        <strain evidence="1">Yugu1</strain>
    </source>
</reference>
<dbReference type="Proteomes" id="UP000004995">
    <property type="component" value="Unassembled WGS sequence"/>
</dbReference>
<dbReference type="eggNOG" id="KOG1947">
    <property type="taxonomic scope" value="Eukaryota"/>
</dbReference>
<dbReference type="Gramene" id="KQL16148">
    <property type="protein sequence ID" value="KQL16148"/>
    <property type="gene ID" value="SETIT_024891mg"/>
</dbReference>